<feature type="region of interest" description="Disordered" evidence="4">
    <location>
        <begin position="195"/>
        <end position="253"/>
    </location>
</feature>
<organism evidence="6 7">
    <name type="scientific">Kingdonia uniflora</name>
    <dbReference type="NCBI Taxonomy" id="39325"/>
    <lineage>
        <taxon>Eukaryota</taxon>
        <taxon>Viridiplantae</taxon>
        <taxon>Streptophyta</taxon>
        <taxon>Embryophyta</taxon>
        <taxon>Tracheophyta</taxon>
        <taxon>Spermatophyta</taxon>
        <taxon>Magnoliopsida</taxon>
        <taxon>Ranunculales</taxon>
        <taxon>Circaeasteraceae</taxon>
        <taxon>Kingdonia</taxon>
    </lineage>
</organism>
<dbReference type="InterPro" id="IPR044532">
    <property type="entry name" value="BRX-like"/>
</dbReference>
<evidence type="ECO:0000256" key="2">
    <source>
        <dbReference type="ARBA" id="ARBA00009057"/>
    </source>
</evidence>
<dbReference type="PANTHER" id="PTHR46058:SF26">
    <property type="entry name" value="PROTEIN BREVIS RADIX-LIKE 1"/>
    <property type="match status" value="1"/>
</dbReference>
<evidence type="ECO:0000313" key="7">
    <source>
        <dbReference type="Proteomes" id="UP000541444"/>
    </source>
</evidence>
<comment type="subcellular location">
    <subcellularLocation>
        <location evidence="1">Nucleus</location>
    </subcellularLocation>
</comment>
<dbReference type="OrthoDB" id="10250282at2759"/>
<dbReference type="AlphaFoldDB" id="A0A7J7LUD7"/>
<evidence type="ECO:0000256" key="1">
    <source>
        <dbReference type="ARBA" id="ARBA00004123"/>
    </source>
</evidence>
<dbReference type="EMBL" id="JACGCM010002002">
    <property type="protein sequence ID" value="KAF6146263.1"/>
    <property type="molecule type" value="Genomic_DNA"/>
</dbReference>
<reference evidence="6 7" key="1">
    <citation type="journal article" date="2020" name="IScience">
        <title>Genome Sequencing of the Endangered Kingdonia uniflora (Circaeasteraceae, Ranunculales) Reveals Potential Mechanisms of Evolutionary Specialization.</title>
        <authorList>
            <person name="Sun Y."/>
            <person name="Deng T."/>
            <person name="Zhang A."/>
            <person name="Moore M.J."/>
            <person name="Landis J.B."/>
            <person name="Lin N."/>
            <person name="Zhang H."/>
            <person name="Zhang X."/>
            <person name="Huang J."/>
            <person name="Zhang X."/>
            <person name="Sun H."/>
            <person name="Wang H."/>
        </authorList>
    </citation>
    <scope>NUCLEOTIDE SEQUENCE [LARGE SCALE GENOMIC DNA]</scope>
    <source>
        <strain evidence="6">TB1705</strain>
        <tissue evidence="6">Leaf</tissue>
    </source>
</reference>
<evidence type="ECO:0000256" key="3">
    <source>
        <dbReference type="ARBA" id="ARBA00023242"/>
    </source>
</evidence>
<dbReference type="InterPro" id="IPR027988">
    <property type="entry name" value="BRX_N"/>
</dbReference>
<proteinExistence type="inferred from homology"/>
<feature type="region of interest" description="Disordered" evidence="4">
    <location>
        <begin position="11"/>
        <end position="30"/>
    </location>
</feature>
<protein>
    <recommendedName>
        <fullName evidence="5">BRX domain-containing protein</fullName>
    </recommendedName>
</protein>
<dbReference type="GO" id="GO:0005634">
    <property type="term" value="C:nucleus"/>
    <property type="evidence" value="ECO:0007669"/>
    <property type="project" value="UniProtKB-SubCell"/>
</dbReference>
<dbReference type="Proteomes" id="UP000541444">
    <property type="component" value="Unassembled WGS sequence"/>
</dbReference>
<gene>
    <name evidence="6" type="ORF">GIB67_011735</name>
</gene>
<comment type="similarity">
    <text evidence="2">Belongs to the BRX family.</text>
</comment>
<feature type="domain" description="BRX" evidence="5">
    <location>
        <begin position="287"/>
        <end position="342"/>
    </location>
</feature>
<evidence type="ECO:0000313" key="6">
    <source>
        <dbReference type="EMBL" id="KAF6146263.1"/>
    </source>
</evidence>
<sequence length="342" mass="38507">MLQCIACSSVDEGEGGGGTRGTSSTKEPVKSLTSQIKEMALRFSGAYRQCKPCTGSSSYKKGQGSYPDFETVSGGIHNAYSRGPGGNSTSSPVWNIHNINSLPLPSEPPRYPNLGRHDEIDDVVVAEDGVPKEWVALVEPGVHITFMALPEGGNDLKRIRFDRDFFNKWQAQRWWGENYDRVLELYNVQRFSRQSLQTPARSEDERDSSYSRMGSARESPITQQFNQERLIKNNCKPSSSKGVPSNPIEESDGHIYAEPCANDASRTTTSSRDEGSRISLTVSEQDREWIQQDEPGVYITIRESIDGSRELKRVRFSRELFAEAAAKLWWDENRDRIHAQYL</sequence>
<dbReference type="PROSITE" id="PS51514">
    <property type="entry name" value="BRX"/>
    <property type="match status" value="2"/>
</dbReference>
<dbReference type="InterPro" id="IPR013591">
    <property type="entry name" value="Brevis_radix_dom"/>
</dbReference>
<dbReference type="PANTHER" id="PTHR46058">
    <property type="entry name" value="PROTEIN BREVIS RADIX-LIKE 1"/>
    <property type="match status" value="1"/>
</dbReference>
<evidence type="ECO:0000256" key="4">
    <source>
        <dbReference type="SAM" id="MobiDB-lite"/>
    </source>
</evidence>
<keyword evidence="7" id="KW-1185">Reference proteome</keyword>
<dbReference type="Pfam" id="PF08381">
    <property type="entry name" value="BRX"/>
    <property type="match status" value="2"/>
</dbReference>
<accession>A0A7J7LUD7</accession>
<dbReference type="Pfam" id="PF13713">
    <property type="entry name" value="BRX_N"/>
    <property type="match status" value="1"/>
</dbReference>
<name>A0A7J7LUD7_9MAGN</name>
<comment type="caution">
    <text evidence="6">The sequence shown here is derived from an EMBL/GenBank/DDBJ whole genome shotgun (WGS) entry which is preliminary data.</text>
</comment>
<evidence type="ECO:0000259" key="5">
    <source>
        <dbReference type="PROSITE" id="PS51514"/>
    </source>
</evidence>
<feature type="domain" description="BRX" evidence="5">
    <location>
        <begin position="132"/>
        <end position="187"/>
    </location>
</feature>
<keyword evidence="3" id="KW-0539">Nucleus</keyword>